<keyword evidence="5" id="KW-0408">Iron</keyword>
<dbReference type="InterPro" id="IPR036922">
    <property type="entry name" value="Rieske_2Fe-2S_sf"/>
</dbReference>
<evidence type="ECO:0000256" key="5">
    <source>
        <dbReference type="ARBA" id="ARBA00023004"/>
    </source>
</evidence>
<dbReference type="PRINTS" id="PR00162">
    <property type="entry name" value="RIESKE"/>
</dbReference>
<evidence type="ECO:0000256" key="4">
    <source>
        <dbReference type="ARBA" id="ARBA00022723"/>
    </source>
</evidence>
<evidence type="ECO:0000256" key="10">
    <source>
        <dbReference type="SAM" id="MobiDB-lite"/>
    </source>
</evidence>
<feature type="domain" description="Rieske" evidence="11">
    <location>
        <begin position="100"/>
        <end position="190"/>
    </location>
</feature>
<keyword evidence="4" id="KW-0479">Metal-binding</keyword>
<gene>
    <name evidence="12" type="ORF">GCM10009839_26010</name>
</gene>
<sequence>MTIEDQFTPSDLTGCGGGATRRHALVGLAAAAGALCAGCSSSSSNGSSGAPSTSQPAAGAGSSTSSSSSPASSDSTSGSAAMSSGSTSSSGAAGSGGTVLAPVASVPVGGGKILSDKQIVLTQPTAGDIKAFSAVCTHQGCTVGSVDNSLITCPCHGSQYKITDGSVVTGPAARALAPHQVKVENGQVLLIS</sequence>
<keyword evidence="13" id="KW-1185">Reference proteome</keyword>
<comment type="function">
    <text evidence="1">Iron-sulfur subunit of the cytochrome bc1 complex, an essential component of the respiratory electron transport chain required for ATP synthesis. The bc1 complex catalyzes the oxidation of menaquinol and the reduction of cytochrome c in the respiratory chain. The bc1 complex operates through a Q-cycle mechanism that couples electron transfer to generation of the proton gradient that drives ATP synthesis.</text>
</comment>
<evidence type="ECO:0000256" key="9">
    <source>
        <dbReference type="ARBA" id="ARBA00034078"/>
    </source>
</evidence>
<protein>
    <recommendedName>
        <fullName evidence="2">Cytochrome bc1 complex Rieske iron-sulfur subunit</fullName>
    </recommendedName>
    <alternativeName>
        <fullName evidence="8">Cytochrome bc1 reductase complex subunit QcrA</fullName>
    </alternativeName>
</protein>
<name>A0ABN2U0U7_9ACTN</name>
<organism evidence="12 13">
    <name type="scientific">Catenulispora yoronensis</name>
    <dbReference type="NCBI Taxonomy" id="450799"/>
    <lineage>
        <taxon>Bacteria</taxon>
        <taxon>Bacillati</taxon>
        <taxon>Actinomycetota</taxon>
        <taxon>Actinomycetes</taxon>
        <taxon>Catenulisporales</taxon>
        <taxon>Catenulisporaceae</taxon>
        <taxon>Catenulispora</taxon>
    </lineage>
</organism>
<dbReference type="InterPro" id="IPR017941">
    <property type="entry name" value="Rieske_2Fe-2S"/>
</dbReference>
<dbReference type="InterPro" id="IPR014349">
    <property type="entry name" value="Rieske_Fe-S_prot"/>
</dbReference>
<evidence type="ECO:0000313" key="13">
    <source>
        <dbReference type="Proteomes" id="UP001500751"/>
    </source>
</evidence>
<feature type="region of interest" description="Disordered" evidence="10">
    <location>
        <begin position="37"/>
        <end position="96"/>
    </location>
</feature>
<evidence type="ECO:0000256" key="6">
    <source>
        <dbReference type="ARBA" id="ARBA00023014"/>
    </source>
</evidence>
<comment type="caution">
    <text evidence="12">The sequence shown here is derived from an EMBL/GenBank/DDBJ whole genome shotgun (WGS) entry which is preliminary data.</text>
</comment>
<dbReference type="PANTHER" id="PTHR10134">
    <property type="entry name" value="CYTOCHROME B-C1 COMPLEX SUBUNIT RIESKE, MITOCHONDRIAL"/>
    <property type="match status" value="1"/>
</dbReference>
<evidence type="ECO:0000256" key="2">
    <source>
        <dbReference type="ARBA" id="ARBA00015816"/>
    </source>
</evidence>
<dbReference type="EMBL" id="BAAAQN010000012">
    <property type="protein sequence ID" value="GAA2026379.1"/>
    <property type="molecule type" value="Genomic_DNA"/>
</dbReference>
<keyword evidence="3" id="KW-0001">2Fe-2S</keyword>
<evidence type="ECO:0000256" key="1">
    <source>
        <dbReference type="ARBA" id="ARBA00002494"/>
    </source>
</evidence>
<proteinExistence type="predicted"/>
<dbReference type="PROSITE" id="PS51296">
    <property type="entry name" value="RIESKE"/>
    <property type="match status" value="1"/>
</dbReference>
<dbReference type="Gene3D" id="2.102.10.10">
    <property type="entry name" value="Rieske [2Fe-2S] iron-sulphur domain"/>
    <property type="match status" value="1"/>
</dbReference>
<dbReference type="Proteomes" id="UP001500751">
    <property type="component" value="Unassembled WGS sequence"/>
</dbReference>
<dbReference type="Pfam" id="PF00355">
    <property type="entry name" value="Rieske"/>
    <property type="match status" value="1"/>
</dbReference>
<dbReference type="CDD" id="cd03467">
    <property type="entry name" value="Rieske"/>
    <property type="match status" value="1"/>
</dbReference>
<keyword evidence="6" id="KW-0411">Iron-sulfur</keyword>
<evidence type="ECO:0000256" key="3">
    <source>
        <dbReference type="ARBA" id="ARBA00022714"/>
    </source>
</evidence>
<feature type="compositionally biased region" description="Low complexity" evidence="10">
    <location>
        <begin position="37"/>
        <end position="92"/>
    </location>
</feature>
<reference evidence="12 13" key="1">
    <citation type="journal article" date="2019" name="Int. J. Syst. Evol. Microbiol.">
        <title>The Global Catalogue of Microorganisms (GCM) 10K type strain sequencing project: providing services to taxonomists for standard genome sequencing and annotation.</title>
        <authorList>
            <consortium name="The Broad Institute Genomics Platform"/>
            <consortium name="The Broad Institute Genome Sequencing Center for Infectious Disease"/>
            <person name="Wu L."/>
            <person name="Ma J."/>
        </authorList>
    </citation>
    <scope>NUCLEOTIDE SEQUENCE [LARGE SCALE GENOMIC DNA]</scope>
    <source>
        <strain evidence="12 13">JCM 16014</strain>
    </source>
</reference>
<dbReference type="SUPFAM" id="SSF50022">
    <property type="entry name" value="ISP domain"/>
    <property type="match status" value="1"/>
</dbReference>
<dbReference type="InterPro" id="IPR005805">
    <property type="entry name" value="Rieske_Fe-S_prot_C"/>
</dbReference>
<evidence type="ECO:0000256" key="8">
    <source>
        <dbReference type="ARBA" id="ARBA00029586"/>
    </source>
</evidence>
<comment type="cofactor">
    <cofactor evidence="9">
        <name>[2Fe-2S] cluster</name>
        <dbReference type="ChEBI" id="CHEBI:190135"/>
    </cofactor>
</comment>
<dbReference type="PROSITE" id="PS51318">
    <property type="entry name" value="TAT"/>
    <property type="match status" value="1"/>
</dbReference>
<dbReference type="InterPro" id="IPR006311">
    <property type="entry name" value="TAT_signal"/>
</dbReference>
<evidence type="ECO:0000313" key="12">
    <source>
        <dbReference type="EMBL" id="GAA2026379.1"/>
    </source>
</evidence>
<dbReference type="RefSeq" id="WP_344665808.1">
    <property type="nucleotide sequence ID" value="NZ_BAAAQN010000012.1"/>
</dbReference>
<keyword evidence="7" id="KW-1015">Disulfide bond</keyword>
<accession>A0ABN2U0U7</accession>
<evidence type="ECO:0000259" key="11">
    <source>
        <dbReference type="PROSITE" id="PS51296"/>
    </source>
</evidence>
<evidence type="ECO:0000256" key="7">
    <source>
        <dbReference type="ARBA" id="ARBA00023157"/>
    </source>
</evidence>